<keyword evidence="1" id="KW-0732">Signal</keyword>
<reference evidence="3" key="1">
    <citation type="submission" date="2010-10" db="EMBL/GenBank/DDBJ databases">
        <title>The complete genome of Halanaerobium praevalens DSM 2228.</title>
        <authorList>
            <consortium name="US DOE Joint Genome Institute (JGI-PGF)"/>
            <person name="Lucas S."/>
            <person name="Copeland A."/>
            <person name="Lapidus A."/>
            <person name="Glavina del Rio T."/>
            <person name="Dalin E."/>
            <person name="Tice H."/>
            <person name="Bruce D."/>
            <person name="Goodwin L."/>
            <person name="Pitluck S."/>
            <person name="Kyrpides N."/>
            <person name="Mavromatis K."/>
            <person name="Ivanova N."/>
            <person name="Ovchinnikova G."/>
            <person name="Chertkov O."/>
            <person name="Detter J.C."/>
            <person name="Han C."/>
            <person name="Larimer F."/>
            <person name="Land M."/>
            <person name="Hauser L."/>
            <person name="Markowitz V."/>
            <person name="Cheng J.-F."/>
            <person name="Hugenholtz P."/>
            <person name="Woyke T."/>
            <person name="Wu D."/>
            <person name="Tindall B."/>
            <person name="Pomrenke H.G."/>
            <person name="Brambilla E."/>
            <person name="Klenk H.-P."/>
            <person name="Eisen J.A."/>
        </authorList>
    </citation>
    <scope>NUCLEOTIDE SEQUENCE [LARGE SCALE GENOMIC DNA]</scope>
    <source>
        <strain evidence="3">ATCC 33744 / DSM 2228 / GSL</strain>
    </source>
</reference>
<dbReference type="PATRIC" id="fig|572479.3.peg.1964"/>
<evidence type="ECO:0000313" key="2">
    <source>
        <dbReference type="EMBL" id="ADO78054.1"/>
    </source>
</evidence>
<proteinExistence type="predicted"/>
<sequence>MKKILFLLIIILMLFSLNIYANQPTSLDVENDNLAADLEQNKTFSDSARKELLGIASQFDQKPAAEIDINNFDFQSQNLELPLINLKRKQQLNLSQDFKLNANYQQKDAKKIETAADFQLEYALNPRTSLRAGYAVSNQEWWNLQIPAAKTEDFETEPDNDSETGAETNLNSNFDKVYQNEIESSHSLGLAYQPSDRFEVSADYIENNDFGSYYDESWDLVGNSKVFGLKYNYPQGSSISARYQVDQGADATQQVTGVDLTFNNLATFSAAYKLLDFDEIENDLFQQKTAWDLGLGVQLNEDYGVALGYEIIETEDQKESEKKFKASFEINF</sequence>
<dbReference type="EMBL" id="CP002175">
    <property type="protein sequence ID" value="ADO78054.1"/>
    <property type="molecule type" value="Genomic_DNA"/>
</dbReference>
<accession>E3DRC2</accession>
<dbReference type="SUPFAM" id="SSF56935">
    <property type="entry name" value="Porins"/>
    <property type="match status" value="1"/>
</dbReference>
<dbReference type="KEGG" id="hpk:Hprae_1929"/>
<evidence type="ECO:0000313" key="3">
    <source>
        <dbReference type="Proteomes" id="UP000006866"/>
    </source>
</evidence>
<feature type="signal peptide" evidence="1">
    <location>
        <begin position="1"/>
        <end position="21"/>
    </location>
</feature>
<evidence type="ECO:0000256" key="1">
    <source>
        <dbReference type="SAM" id="SignalP"/>
    </source>
</evidence>
<dbReference type="RefSeq" id="WP_014554071.1">
    <property type="nucleotide sequence ID" value="NC_017455.1"/>
</dbReference>
<dbReference type="OrthoDB" id="2111365at2"/>
<organism evidence="2 3">
    <name type="scientific">Halanaerobium praevalens (strain ATCC 33744 / DSM 2228 / GSL)</name>
    <dbReference type="NCBI Taxonomy" id="572479"/>
    <lineage>
        <taxon>Bacteria</taxon>
        <taxon>Bacillati</taxon>
        <taxon>Bacillota</taxon>
        <taxon>Clostridia</taxon>
        <taxon>Halanaerobiales</taxon>
        <taxon>Halanaerobiaceae</taxon>
        <taxon>Halanaerobium</taxon>
    </lineage>
</organism>
<dbReference type="AlphaFoldDB" id="E3DRC2"/>
<feature type="chain" id="PRO_5039205863" evidence="1">
    <location>
        <begin position="22"/>
        <end position="332"/>
    </location>
</feature>
<keyword evidence="3" id="KW-1185">Reference proteome</keyword>
<dbReference type="eggNOG" id="ENOG5033NHS">
    <property type="taxonomic scope" value="Bacteria"/>
</dbReference>
<name>E3DRC2_HALPG</name>
<reference evidence="2 3" key="2">
    <citation type="journal article" date="2011" name="Stand. Genomic Sci.">
        <title>Complete genome sequence of the extremely halophilic Halanaerobium praevalens type strain (GSL).</title>
        <authorList>
            <person name="Ivanova N."/>
            <person name="Sikorski J."/>
            <person name="Chertkov O."/>
            <person name="Nolan M."/>
            <person name="Lucas S."/>
            <person name="Hammon N."/>
            <person name="Deshpande S."/>
            <person name="Cheng J.F."/>
            <person name="Tapia R."/>
            <person name="Han C."/>
            <person name="Goodwin L."/>
            <person name="Pitluck S."/>
            <person name="Huntemann M."/>
            <person name="Liolios K."/>
            <person name="Pagani I."/>
            <person name="Mavromatis K."/>
            <person name="Ovchinikova G."/>
            <person name="Pati A."/>
            <person name="Chen A."/>
            <person name="Palaniappan K."/>
            <person name="Land M."/>
            <person name="Hauser L."/>
            <person name="Brambilla E.M."/>
            <person name="Kannan K.P."/>
            <person name="Rohde M."/>
            <person name="Tindall B.J."/>
            <person name="Goker M."/>
            <person name="Detter J.C."/>
            <person name="Woyke T."/>
            <person name="Bristow J."/>
            <person name="Eisen J.A."/>
            <person name="Markowitz V."/>
            <person name="Hugenholtz P."/>
            <person name="Kyrpides N.C."/>
            <person name="Klenk H.P."/>
            <person name="Lapidus A."/>
        </authorList>
    </citation>
    <scope>NUCLEOTIDE SEQUENCE [LARGE SCALE GENOMIC DNA]</scope>
    <source>
        <strain evidence="3">ATCC 33744 / DSM 2228 / GSL</strain>
    </source>
</reference>
<protein>
    <submittedName>
        <fullName evidence="2">Uncharacterized protein</fullName>
    </submittedName>
</protein>
<dbReference type="STRING" id="572479.Hprae_1929"/>
<gene>
    <name evidence="2" type="ordered locus">Hprae_1929</name>
</gene>
<dbReference type="HOGENOM" id="CLU_836183_0_0_9"/>
<dbReference type="Proteomes" id="UP000006866">
    <property type="component" value="Chromosome"/>
</dbReference>